<gene>
    <name evidence="2" type="ORF">SAMN05443507_104100</name>
</gene>
<feature type="transmembrane region" description="Helical" evidence="1">
    <location>
        <begin position="70"/>
        <end position="93"/>
    </location>
</feature>
<dbReference type="STRING" id="1830138.SAMN05443507_104100"/>
<evidence type="ECO:0000313" key="3">
    <source>
        <dbReference type="Proteomes" id="UP000184016"/>
    </source>
</evidence>
<name>A0A1M6ML43_9BACL</name>
<keyword evidence="1" id="KW-0812">Transmembrane</keyword>
<dbReference type="Proteomes" id="UP000184016">
    <property type="component" value="Unassembled WGS sequence"/>
</dbReference>
<evidence type="ECO:0000313" key="2">
    <source>
        <dbReference type="EMBL" id="SHJ84144.1"/>
    </source>
</evidence>
<organism evidence="2 3">
    <name type="scientific">Alicyclobacillus tolerans</name>
    <dbReference type="NCBI Taxonomy" id="90970"/>
    <lineage>
        <taxon>Bacteria</taxon>
        <taxon>Bacillati</taxon>
        <taxon>Bacillota</taxon>
        <taxon>Bacilli</taxon>
        <taxon>Bacillales</taxon>
        <taxon>Alicyclobacillaceae</taxon>
        <taxon>Alicyclobacillus</taxon>
    </lineage>
</organism>
<reference evidence="3" key="1">
    <citation type="submission" date="2016-11" db="EMBL/GenBank/DDBJ databases">
        <authorList>
            <person name="Varghese N."/>
            <person name="Submissions S."/>
        </authorList>
    </citation>
    <scope>NUCLEOTIDE SEQUENCE [LARGE SCALE GENOMIC DNA]</scope>
    <source>
        <strain evidence="3">USBA-503</strain>
    </source>
</reference>
<evidence type="ECO:0000256" key="1">
    <source>
        <dbReference type="SAM" id="Phobius"/>
    </source>
</evidence>
<protein>
    <submittedName>
        <fullName evidence="2">Uncharacterized protein</fullName>
    </submittedName>
</protein>
<keyword evidence="1" id="KW-1133">Transmembrane helix</keyword>
<accession>A0A1M6ML43</accession>
<sequence length="104" mass="11609">MDYFCGLSFGSFLTDFQGVGDFMDFLISGLASFINSIASHLPQWSFTHNIASDVTTIQPYLNLANTLLPINTMLTLFGLWIGLQLMLIALYWIDRLINLIRGAG</sequence>
<proteinExistence type="predicted"/>
<dbReference type="AlphaFoldDB" id="A0A1M6ML43"/>
<dbReference type="EMBL" id="FRAF01000004">
    <property type="protein sequence ID" value="SHJ84144.1"/>
    <property type="molecule type" value="Genomic_DNA"/>
</dbReference>
<keyword evidence="3" id="KW-1185">Reference proteome</keyword>
<keyword evidence="1" id="KW-0472">Membrane</keyword>